<comment type="similarity">
    <text evidence="1">Belongs to the GerABKA family.</text>
</comment>
<name>E0ICE9_9BACL</name>
<dbReference type="GO" id="GO:0009847">
    <property type="term" value="P:spore germination"/>
    <property type="evidence" value="ECO:0007669"/>
    <property type="project" value="InterPro"/>
</dbReference>
<evidence type="ECO:0000256" key="2">
    <source>
        <dbReference type="ARBA" id="ARBA00023136"/>
    </source>
</evidence>
<dbReference type="eggNOG" id="COG0697">
    <property type="taxonomic scope" value="Bacteria"/>
</dbReference>
<sequence>MRNRDKQPDGEASFIIPEALQMLGDIQLEDDDESLLKPSKASRPQTESHSQSHANDEDDWSEVLLDMPDSEEETRGKRLQAKSEAKPEQHSDEAEHDPLHIELLSLLKDDKRLRELISAELVSQVPSANSASQGEAEDDEGAKAHSEPESGERGKSAQSQEAESGKKPPQWHGDDHKKNEHKDIRPIPVKMEQFLKKLEDEAGYKTSFDIVVREMTLGGKRIACFFMNGLAKDTVLTDVLTRLTYLQQDTIDSHALHAFMDLYVPAVQVKPVEDWTEMLIEVLAGATAFYIEGESSTLIIDAKNFPARGPDEPSLERVVRGARDGFVETLMVNVSLVRRRLRDPQLRYEIVRVGERTQTDVCIAYIDDIADTELVESIRDKIKQVKLDGLPLADKQLEEATVKRGWNPYPLVRYSERPDVVAAHLLEGSVCVFVDTSPSVMLLPTTFFDLIQHAEENRQTPFIGTYLRWVRFIGIMASLFLLPVWFLFVLQPDLKPVALDFIGPTKTGKIPMVVQFLIAELGVDLLRMASVHTPTPLATAMSLIAAILIGDIAVSTGLFINEVILYMAVAAIGMFATPSYELGLANRIVRLLLIVSVAVFKVPGFVVATTVVLVLLVMQRSFNRPYMWPFIPFDFKAMMSIIVRVPVLHNRTRPNLLRPKQRDKMPRTD</sequence>
<dbReference type="InterPro" id="IPR050768">
    <property type="entry name" value="UPF0353/GerABKA_families"/>
</dbReference>
<dbReference type="GO" id="GO:0016020">
    <property type="term" value="C:membrane"/>
    <property type="evidence" value="ECO:0007669"/>
    <property type="project" value="InterPro"/>
</dbReference>
<organism evidence="5 6">
    <name type="scientific">Paenibacillus curdlanolyticus YK9</name>
    <dbReference type="NCBI Taxonomy" id="717606"/>
    <lineage>
        <taxon>Bacteria</taxon>
        <taxon>Bacillati</taxon>
        <taxon>Bacillota</taxon>
        <taxon>Bacilli</taxon>
        <taxon>Bacillales</taxon>
        <taxon>Paenibacillaceae</taxon>
        <taxon>Paenibacillus</taxon>
    </lineage>
</organism>
<reference evidence="5 6" key="1">
    <citation type="submission" date="2010-07" db="EMBL/GenBank/DDBJ databases">
        <title>The draft genome of Paenibacillus curdlanolyticus YK9.</title>
        <authorList>
            <consortium name="US DOE Joint Genome Institute (JGI-PGF)"/>
            <person name="Lucas S."/>
            <person name="Copeland A."/>
            <person name="Lapidus A."/>
            <person name="Cheng J.-F."/>
            <person name="Bruce D."/>
            <person name="Goodwin L."/>
            <person name="Pitluck S."/>
            <person name="Land M.L."/>
            <person name="Hauser L."/>
            <person name="Chang Y.-J."/>
            <person name="Jeffries C."/>
            <person name="Anderson I.J."/>
            <person name="Johnson E."/>
            <person name="Loganathan U."/>
            <person name="Mulhopadhyay B."/>
            <person name="Kyrpides N."/>
            <person name="Woyke T.J."/>
        </authorList>
    </citation>
    <scope>NUCLEOTIDE SEQUENCE [LARGE SCALE GENOMIC DNA]</scope>
    <source>
        <strain evidence="5 6">YK9</strain>
    </source>
</reference>
<evidence type="ECO:0000256" key="4">
    <source>
        <dbReference type="SAM" id="Phobius"/>
    </source>
</evidence>
<keyword evidence="6" id="KW-1185">Reference proteome</keyword>
<evidence type="ECO:0000256" key="3">
    <source>
        <dbReference type="SAM" id="MobiDB-lite"/>
    </source>
</evidence>
<feature type="transmembrane region" description="Helical" evidence="4">
    <location>
        <begin position="591"/>
        <end position="618"/>
    </location>
</feature>
<keyword evidence="2 4" id="KW-0472">Membrane</keyword>
<feature type="transmembrane region" description="Helical" evidence="4">
    <location>
        <begin position="538"/>
        <end position="558"/>
    </location>
</feature>
<feature type="transmembrane region" description="Helical" evidence="4">
    <location>
        <begin position="564"/>
        <end position="584"/>
    </location>
</feature>
<evidence type="ECO:0000256" key="1">
    <source>
        <dbReference type="ARBA" id="ARBA00005278"/>
    </source>
</evidence>
<feature type="compositionally biased region" description="Basic and acidic residues" evidence="3">
    <location>
        <begin position="172"/>
        <end position="185"/>
    </location>
</feature>
<proteinExistence type="inferred from homology"/>
<protein>
    <submittedName>
        <fullName evidence="5">GerA spore germination protein</fullName>
    </submittedName>
</protein>
<keyword evidence="4" id="KW-0812">Transmembrane</keyword>
<feature type="compositionally biased region" description="Basic and acidic residues" evidence="3">
    <location>
        <begin position="141"/>
        <end position="155"/>
    </location>
</feature>
<accession>E0ICE9</accession>
<dbReference type="EMBL" id="AEDD01000009">
    <property type="protein sequence ID" value="EFM09835.1"/>
    <property type="molecule type" value="Genomic_DNA"/>
</dbReference>
<feature type="region of interest" description="Disordered" evidence="3">
    <location>
        <begin position="25"/>
        <end position="98"/>
    </location>
</feature>
<dbReference type="RefSeq" id="WP_006039326.1">
    <property type="nucleotide sequence ID" value="NZ_AEDD01000009.1"/>
</dbReference>
<keyword evidence="4" id="KW-1133">Transmembrane helix</keyword>
<dbReference type="InterPro" id="IPR004995">
    <property type="entry name" value="Spore_Ger"/>
</dbReference>
<evidence type="ECO:0000313" key="5">
    <source>
        <dbReference type="EMBL" id="EFM09835.1"/>
    </source>
</evidence>
<feature type="compositionally biased region" description="Polar residues" evidence="3">
    <location>
        <begin position="42"/>
        <end position="53"/>
    </location>
</feature>
<dbReference type="AlphaFoldDB" id="E0ICE9"/>
<dbReference type="STRING" id="717606.PaecuDRAFT_3338"/>
<feature type="compositionally biased region" description="Basic and acidic residues" evidence="3">
    <location>
        <begin position="73"/>
        <end position="98"/>
    </location>
</feature>
<dbReference type="PANTHER" id="PTHR22550">
    <property type="entry name" value="SPORE GERMINATION PROTEIN"/>
    <property type="match status" value="1"/>
</dbReference>
<feature type="region of interest" description="Disordered" evidence="3">
    <location>
        <begin position="125"/>
        <end position="186"/>
    </location>
</feature>
<dbReference type="Proteomes" id="UP000005387">
    <property type="component" value="Unassembled WGS sequence"/>
</dbReference>
<dbReference type="Pfam" id="PF03323">
    <property type="entry name" value="GerA"/>
    <property type="match status" value="1"/>
</dbReference>
<dbReference type="PANTHER" id="PTHR22550:SF9">
    <property type="entry name" value="STAGE V SPORULATION PROTEIN AF"/>
    <property type="match status" value="1"/>
</dbReference>
<evidence type="ECO:0000313" key="6">
    <source>
        <dbReference type="Proteomes" id="UP000005387"/>
    </source>
</evidence>
<feature type="transmembrane region" description="Helical" evidence="4">
    <location>
        <begin position="469"/>
        <end position="490"/>
    </location>
</feature>
<gene>
    <name evidence="5" type="ORF">PaecuDRAFT_3338</name>
</gene>